<accession>A0A3P8BRS8</accession>
<gene>
    <name evidence="1" type="ORF">HPBE_LOCUS9094</name>
</gene>
<reference evidence="3" key="2">
    <citation type="submission" date="2019-09" db="UniProtKB">
        <authorList>
            <consortium name="WormBaseParasite"/>
        </authorList>
    </citation>
    <scope>IDENTIFICATION</scope>
</reference>
<dbReference type="Proteomes" id="UP000050761">
    <property type="component" value="Unassembled WGS sequence"/>
</dbReference>
<evidence type="ECO:0000313" key="2">
    <source>
        <dbReference type="Proteomes" id="UP000050761"/>
    </source>
</evidence>
<protein>
    <submittedName>
        <fullName evidence="3">Secreted protein</fullName>
    </submittedName>
</protein>
<dbReference type="AlphaFoldDB" id="A0A183FNK7"/>
<keyword evidence="2" id="KW-1185">Reference proteome</keyword>
<reference evidence="1 2" key="1">
    <citation type="submission" date="2018-11" db="EMBL/GenBank/DDBJ databases">
        <authorList>
            <consortium name="Pathogen Informatics"/>
        </authorList>
    </citation>
    <scope>NUCLEOTIDE SEQUENCE [LARGE SCALE GENOMIC DNA]</scope>
</reference>
<dbReference type="EMBL" id="UZAH01026344">
    <property type="protein sequence ID" value="VDO79198.1"/>
    <property type="molecule type" value="Genomic_DNA"/>
</dbReference>
<organism evidence="2 3">
    <name type="scientific">Heligmosomoides polygyrus</name>
    <name type="common">Parasitic roundworm</name>
    <dbReference type="NCBI Taxonomy" id="6339"/>
    <lineage>
        <taxon>Eukaryota</taxon>
        <taxon>Metazoa</taxon>
        <taxon>Ecdysozoa</taxon>
        <taxon>Nematoda</taxon>
        <taxon>Chromadorea</taxon>
        <taxon>Rhabditida</taxon>
        <taxon>Rhabditina</taxon>
        <taxon>Rhabditomorpha</taxon>
        <taxon>Strongyloidea</taxon>
        <taxon>Heligmosomidae</taxon>
        <taxon>Heligmosomoides</taxon>
    </lineage>
</organism>
<dbReference type="WBParaSite" id="HPBE_0000909301-mRNA-1">
    <property type="protein sequence ID" value="HPBE_0000909301-mRNA-1"/>
    <property type="gene ID" value="HPBE_0000909301"/>
</dbReference>
<accession>A0A183FNK7</accession>
<sequence>MLNSAQRASLAASLAVYSPVTSRFKMSTLAKVCQRLCWSTTVYVHQGVGKDHSVCRFTKPPNSSSYKLKTLPGLCSDFEAITGFAIYIYSELIDFILQLFDLQ</sequence>
<evidence type="ECO:0000313" key="3">
    <source>
        <dbReference type="WBParaSite" id="HPBE_0000909301-mRNA-1"/>
    </source>
</evidence>
<evidence type="ECO:0000313" key="1">
    <source>
        <dbReference type="EMBL" id="VDO79198.1"/>
    </source>
</evidence>
<proteinExistence type="predicted"/>
<name>A0A183FNK7_HELPZ</name>